<dbReference type="Gene3D" id="1.10.1660.10">
    <property type="match status" value="1"/>
</dbReference>
<dbReference type="InterPro" id="IPR011789">
    <property type="entry name" value="CueR"/>
</dbReference>
<keyword evidence="2" id="KW-0963">Cytoplasm</keyword>
<evidence type="ECO:0000259" key="7">
    <source>
        <dbReference type="PROSITE" id="PS50937"/>
    </source>
</evidence>
<dbReference type="CDD" id="cd01108">
    <property type="entry name" value="HTH_CueR"/>
    <property type="match status" value="1"/>
</dbReference>
<dbReference type="SUPFAM" id="SSF46955">
    <property type="entry name" value="Putative DNA-binding domain"/>
    <property type="match status" value="1"/>
</dbReference>
<dbReference type="GO" id="GO:0003677">
    <property type="term" value="F:DNA binding"/>
    <property type="evidence" value="ECO:0007669"/>
    <property type="project" value="UniProtKB-KW"/>
</dbReference>
<keyword evidence="4" id="KW-0238">DNA-binding</keyword>
<dbReference type="GO" id="GO:0005507">
    <property type="term" value="F:copper ion binding"/>
    <property type="evidence" value="ECO:0007669"/>
    <property type="project" value="InterPro"/>
</dbReference>
<protein>
    <submittedName>
        <fullName evidence="8">Cu(I)-responsive transcriptional regulator</fullName>
    </submittedName>
</protein>
<dbReference type="PRINTS" id="PR00040">
    <property type="entry name" value="HTHMERR"/>
</dbReference>
<dbReference type="InterPro" id="IPR015358">
    <property type="entry name" value="Tscrpt_reg_MerR_DNA-bd"/>
</dbReference>
<dbReference type="InterPro" id="IPR000551">
    <property type="entry name" value="MerR-type_HTH_dom"/>
</dbReference>
<reference evidence="8 9" key="1">
    <citation type="submission" date="2020-07" db="EMBL/GenBank/DDBJ databases">
        <title>Stappia sp., F7233, whole genome shotgun sequencing project.</title>
        <authorList>
            <person name="Jiang S."/>
            <person name="Liu Z.W."/>
            <person name="Du Z.J."/>
        </authorList>
    </citation>
    <scope>NUCLEOTIDE SEQUENCE [LARGE SCALE GENOMIC DNA]</scope>
    <source>
        <strain evidence="8 9">F7233</strain>
    </source>
</reference>
<evidence type="ECO:0000313" key="8">
    <source>
        <dbReference type="EMBL" id="MBA5775570.1"/>
    </source>
</evidence>
<dbReference type="GO" id="GO:0003700">
    <property type="term" value="F:DNA-binding transcription factor activity"/>
    <property type="evidence" value="ECO:0007669"/>
    <property type="project" value="InterPro"/>
</dbReference>
<dbReference type="Pfam" id="PF09278">
    <property type="entry name" value="MerR-DNA-bind"/>
    <property type="match status" value="1"/>
</dbReference>
<dbReference type="SMART" id="SM00422">
    <property type="entry name" value="HTH_MERR"/>
    <property type="match status" value="1"/>
</dbReference>
<proteinExistence type="predicted"/>
<dbReference type="InterPro" id="IPR047057">
    <property type="entry name" value="MerR_fam"/>
</dbReference>
<evidence type="ECO:0000256" key="4">
    <source>
        <dbReference type="ARBA" id="ARBA00023125"/>
    </source>
</evidence>
<comment type="caution">
    <text evidence="8">The sequence shown here is derived from an EMBL/GenBank/DDBJ whole genome shotgun (WGS) entry which is preliminary data.</text>
</comment>
<dbReference type="InterPro" id="IPR009061">
    <property type="entry name" value="DNA-bd_dom_put_sf"/>
</dbReference>
<dbReference type="Proteomes" id="UP000541109">
    <property type="component" value="Unassembled WGS sequence"/>
</dbReference>
<evidence type="ECO:0000256" key="2">
    <source>
        <dbReference type="ARBA" id="ARBA00022490"/>
    </source>
</evidence>
<evidence type="ECO:0000256" key="1">
    <source>
        <dbReference type="ARBA" id="ARBA00004496"/>
    </source>
</evidence>
<feature type="compositionally biased region" description="Polar residues" evidence="6">
    <location>
        <begin position="140"/>
        <end position="157"/>
    </location>
</feature>
<evidence type="ECO:0000256" key="5">
    <source>
        <dbReference type="ARBA" id="ARBA00023163"/>
    </source>
</evidence>
<organism evidence="8 9">
    <name type="scientific">Stappia albiluteola</name>
    <dbReference type="NCBI Taxonomy" id="2758565"/>
    <lineage>
        <taxon>Bacteria</taxon>
        <taxon>Pseudomonadati</taxon>
        <taxon>Pseudomonadota</taxon>
        <taxon>Alphaproteobacteria</taxon>
        <taxon>Hyphomicrobiales</taxon>
        <taxon>Stappiaceae</taxon>
        <taxon>Stappia</taxon>
    </lineage>
</organism>
<dbReference type="PROSITE" id="PS50937">
    <property type="entry name" value="HTH_MERR_2"/>
    <property type="match status" value="1"/>
</dbReference>
<accession>A0A839A7N5</accession>
<dbReference type="PANTHER" id="PTHR30204:SF94">
    <property type="entry name" value="HEAVY METAL-DEPENDENT TRANSCRIPTIONAL REGULATOR HI_0293-RELATED"/>
    <property type="match status" value="1"/>
</dbReference>
<sequence length="157" mass="17835">MNIGDVSECCGLPAKTIRYYEDIGLVQPARRENGYREFARRDLHKLAFLGRARSLGFSIKECRSLLSLYEDRKRSSSDVKAIARTHLDRIDRKIEELQALSATLRDLVERCQGDDRPECPIMDDLARPAPNEHPAPLMSRASSKCDNASLENRSARM</sequence>
<dbReference type="GO" id="GO:0045893">
    <property type="term" value="P:positive regulation of DNA-templated transcription"/>
    <property type="evidence" value="ECO:0007669"/>
    <property type="project" value="InterPro"/>
</dbReference>
<feature type="region of interest" description="Disordered" evidence="6">
    <location>
        <begin position="118"/>
        <end position="157"/>
    </location>
</feature>
<gene>
    <name evidence="8" type="primary">cueR</name>
    <name evidence="8" type="ORF">H2509_00360</name>
</gene>
<dbReference type="GO" id="GO:0005737">
    <property type="term" value="C:cytoplasm"/>
    <property type="evidence" value="ECO:0007669"/>
    <property type="project" value="UniProtKB-SubCell"/>
</dbReference>
<comment type="subcellular location">
    <subcellularLocation>
        <location evidence="1">Cytoplasm</location>
    </subcellularLocation>
</comment>
<evidence type="ECO:0000313" key="9">
    <source>
        <dbReference type="Proteomes" id="UP000541109"/>
    </source>
</evidence>
<keyword evidence="5" id="KW-0804">Transcription</keyword>
<dbReference type="AlphaFoldDB" id="A0A839A7N5"/>
<feature type="domain" description="HTH merR-type" evidence="7">
    <location>
        <begin position="1"/>
        <end position="68"/>
    </location>
</feature>
<dbReference type="EMBL" id="JACFXV010000006">
    <property type="protein sequence ID" value="MBA5775570.1"/>
    <property type="molecule type" value="Genomic_DNA"/>
</dbReference>
<dbReference type="Pfam" id="PF00376">
    <property type="entry name" value="MerR"/>
    <property type="match status" value="1"/>
</dbReference>
<dbReference type="PANTHER" id="PTHR30204">
    <property type="entry name" value="REDOX-CYCLING DRUG-SENSING TRANSCRIPTIONAL ACTIVATOR SOXR"/>
    <property type="match status" value="1"/>
</dbReference>
<keyword evidence="9" id="KW-1185">Reference proteome</keyword>
<evidence type="ECO:0000256" key="3">
    <source>
        <dbReference type="ARBA" id="ARBA00023015"/>
    </source>
</evidence>
<name>A0A839A7N5_9HYPH</name>
<evidence type="ECO:0000256" key="6">
    <source>
        <dbReference type="SAM" id="MobiDB-lite"/>
    </source>
</evidence>
<keyword evidence="3" id="KW-0805">Transcription regulation</keyword>
<dbReference type="RefSeq" id="WP_182161131.1">
    <property type="nucleotide sequence ID" value="NZ_JACFXV010000006.1"/>
</dbReference>
<dbReference type="NCBIfam" id="TIGR02044">
    <property type="entry name" value="CueR"/>
    <property type="match status" value="1"/>
</dbReference>